<dbReference type="HAMAP" id="MF_01384">
    <property type="entry name" value="UreD"/>
    <property type="match status" value="1"/>
</dbReference>
<dbReference type="RefSeq" id="WP_110999760.1">
    <property type="nucleotide sequence ID" value="NZ_QKTW01000019.1"/>
</dbReference>
<comment type="function">
    <text evidence="3">Required for maturation of urease via the functional incorporation of the urease nickel metallocenter.</text>
</comment>
<keyword evidence="3" id="KW-0996">Nickel insertion</keyword>
<dbReference type="PANTHER" id="PTHR33643:SF1">
    <property type="entry name" value="UREASE ACCESSORY PROTEIN D"/>
    <property type="match status" value="1"/>
</dbReference>
<comment type="similarity">
    <text evidence="1 3">Belongs to the UreD family.</text>
</comment>
<proteinExistence type="inferred from homology"/>
<gene>
    <name evidence="3" type="primary">ureD</name>
    <name evidence="4" type="ORF">DN068_15085</name>
</gene>
<dbReference type="AlphaFoldDB" id="A0A2W2B7L2"/>
<name>A0A2W2B7L2_9BACT</name>
<dbReference type="Pfam" id="PF01774">
    <property type="entry name" value="UreD"/>
    <property type="match status" value="1"/>
</dbReference>
<dbReference type="PANTHER" id="PTHR33643">
    <property type="entry name" value="UREASE ACCESSORY PROTEIN D"/>
    <property type="match status" value="1"/>
</dbReference>
<accession>A0A2W2B7L2</accession>
<evidence type="ECO:0000313" key="5">
    <source>
        <dbReference type="Proteomes" id="UP000248745"/>
    </source>
</evidence>
<keyword evidence="5" id="KW-1185">Reference proteome</keyword>
<keyword evidence="3" id="KW-0963">Cytoplasm</keyword>
<comment type="subcellular location">
    <subcellularLocation>
        <location evidence="3">Cytoplasm</location>
    </subcellularLocation>
</comment>
<evidence type="ECO:0000313" key="4">
    <source>
        <dbReference type="EMBL" id="PZF72249.1"/>
    </source>
</evidence>
<dbReference type="EMBL" id="QKTW01000019">
    <property type="protein sequence ID" value="PZF72249.1"/>
    <property type="molecule type" value="Genomic_DNA"/>
</dbReference>
<dbReference type="Proteomes" id="UP000248745">
    <property type="component" value="Unassembled WGS sequence"/>
</dbReference>
<dbReference type="GO" id="GO:0005737">
    <property type="term" value="C:cytoplasm"/>
    <property type="evidence" value="ECO:0007669"/>
    <property type="project" value="UniProtKB-SubCell"/>
</dbReference>
<evidence type="ECO:0000256" key="3">
    <source>
        <dbReference type="HAMAP-Rule" id="MF_01384"/>
    </source>
</evidence>
<reference evidence="4 5" key="1">
    <citation type="submission" date="2018-06" db="EMBL/GenBank/DDBJ databases">
        <title>Mucibacter soli gen. nov., sp. nov., a new member of the family Chitinophagaceae producing mucin.</title>
        <authorList>
            <person name="Kim M.-K."/>
            <person name="Park S."/>
            <person name="Kim T.-S."/>
            <person name="Joung Y."/>
            <person name="Han J.-H."/>
            <person name="Kim S.B."/>
        </authorList>
    </citation>
    <scope>NUCLEOTIDE SEQUENCE [LARGE SCALE GENOMIC DNA]</scope>
    <source>
        <strain evidence="4 5">R1-15</strain>
    </source>
</reference>
<evidence type="ECO:0000256" key="2">
    <source>
        <dbReference type="ARBA" id="ARBA00023186"/>
    </source>
</evidence>
<keyword evidence="2 3" id="KW-0143">Chaperone</keyword>
<organism evidence="4 5">
    <name type="scientific">Taibaiella soli</name>
    <dbReference type="NCBI Taxonomy" id="1649169"/>
    <lineage>
        <taxon>Bacteria</taxon>
        <taxon>Pseudomonadati</taxon>
        <taxon>Bacteroidota</taxon>
        <taxon>Chitinophagia</taxon>
        <taxon>Chitinophagales</taxon>
        <taxon>Chitinophagaceae</taxon>
        <taxon>Taibaiella</taxon>
    </lineage>
</organism>
<comment type="caution">
    <text evidence="4">The sequence shown here is derived from an EMBL/GenBank/DDBJ whole genome shotgun (WGS) entry which is preliminary data.</text>
</comment>
<evidence type="ECO:0000256" key="1">
    <source>
        <dbReference type="ARBA" id="ARBA00007177"/>
    </source>
</evidence>
<dbReference type="GO" id="GO:0016151">
    <property type="term" value="F:nickel cation binding"/>
    <property type="evidence" value="ECO:0007669"/>
    <property type="project" value="UniProtKB-UniRule"/>
</dbReference>
<dbReference type="InterPro" id="IPR002669">
    <property type="entry name" value="UreD"/>
</dbReference>
<comment type="subunit">
    <text evidence="3">UreD, UreF and UreG form a complex that acts as a GTP-hydrolysis-dependent molecular chaperone, activating the urease apoprotein by helping to assemble the nickel containing metallocenter of UreC. The UreE protein probably delivers the nickel.</text>
</comment>
<sequence>MINRLNITTGYKEGRSYLKDTFFTRPFRVANIGEDRSDPSLYLMVMSSSPGILDNDHYDINIQLEPGSRLLLESQSYQRLFNMQTGAQQEMKINLSSESTFSYIQHPVVPHEQSIFKAHNIVQLADNSSFTLGEIITCGRKHSGEVFRYTKFQNLTEVFYKNKIVLKDNVLLQPQLADMMTIGQMEGFTHQATLIHINTGAQDLEEVIERTYHFLEGEEDIAFGVSQPFASCMMVRVLGNGGEQLYNAFRQIQRQLWNDAVPTMLAHKEITPVVAAVTA</sequence>
<dbReference type="OrthoDB" id="9807968at2"/>
<protein>
    <recommendedName>
        <fullName evidence="3">Urease accessory protein UreD</fullName>
    </recommendedName>
</protein>